<dbReference type="GO" id="GO:0008654">
    <property type="term" value="P:phospholipid biosynthetic process"/>
    <property type="evidence" value="ECO:0007669"/>
    <property type="project" value="UniProtKB-KW"/>
</dbReference>
<dbReference type="FunFam" id="3.40.50.720:FF:000019">
    <property type="entry name" value="Glycerol-3-phosphate dehydrogenase [NAD(P)+]"/>
    <property type="match status" value="1"/>
</dbReference>
<feature type="binding site" evidence="17">
    <location>
        <position position="280"/>
    </location>
    <ligand>
        <name>NAD(+)</name>
        <dbReference type="ChEBI" id="CHEBI:57540"/>
    </ligand>
</feature>
<comment type="pathway">
    <text evidence="14">Membrane lipid metabolism; glycerophospholipid metabolism.</text>
</comment>
<organism evidence="21 22">
    <name type="scientific">Albimonas donghaensis</name>
    <dbReference type="NCBI Taxonomy" id="356660"/>
    <lineage>
        <taxon>Bacteria</taxon>
        <taxon>Pseudomonadati</taxon>
        <taxon>Pseudomonadota</taxon>
        <taxon>Alphaproteobacteria</taxon>
        <taxon>Rhodobacterales</taxon>
        <taxon>Paracoccaceae</taxon>
        <taxon>Albimonas</taxon>
    </lineage>
</organism>
<feature type="binding site" evidence="14">
    <location>
        <position position="281"/>
    </location>
    <ligand>
        <name>sn-glycerol 3-phosphate</name>
        <dbReference type="ChEBI" id="CHEBI:57597"/>
    </ligand>
</feature>
<dbReference type="RefSeq" id="WP_092679590.1">
    <property type="nucleotide sequence ID" value="NZ_FNMZ01000001.1"/>
</dbReference>
<dbReference type="PROSITE" id="PS00957">
    <property type="entry name" value="NAD_G3PDH"/>
    <property type="match status" value="1"/>
</dbReference>
<dbReference type="GO" id="GO:0141153">
    <property type="term" value="F:glycerol-3-phosphate dehydrogenase (NADP+) activity"/>
    <property type="evidence" value="ECO:0007669"/>
    <property type="project" value="RHEA"/>
</dbReference>
<dbReference type="Pfam" id="PF07479">
    <property type="entry name" value="NAD_Gly3P_dh_C"/>
    <property type="match status" value="1"/>
</dbReference>
<comment type="function">
    <text evidence="14">Catalyzes the reduction of the glycolytic intermediate dihydroxyacetone phosphate (DHAP) to sn-glycerol 3-phosphate (G3P), the key precursor for phospholipid synthesis.</text>
</comment>
<feature type="binding site" evidence="14">
    <location>
        <position position="151"/>
    </location>
    <ligand>
        <name>sn-glycerol 3-phosphate</name>
        <dbReference type="ChEBI" id="CHEBI:57597"/>
    </ligand>
</feature>
<keyword evidence="5 14" id="KW-0560">Oxidoreductase</keyword>
<comment type="catalytic activity">
    <reaction evidence="10">
        <text>sn-glycerol 3-phosphate + NADP(+) = dihydroxyacetone phosphate + NADPH + H(+)</text>
        <dbReference type="Rhea" id="RHEA:11096"/>
        <dbReference type="ChEBI" id="CHEBI:15378"/>
        <dbReference type="ChEBI" id="CHEBI:57597"/>
        <dbReference type="ChEBI" id="CHEBI:57642"/>
        <dbReference type="ChEBI" id="CHEBI:57783"/>
        <dbReference type="ChEBI" id="CHEBI:58349"/>
        <dbReference type="EC" id="1.1.1.94"/>
    </reaction>
    <physiologicalReaction direction="right-to-left" evidence="10">
        <dbReference type="Rhea" id="RHEA:11098"/>
    </physiologicalReaction>
</comment>
<evidence type="ECO:0000256" key="18">
    <source>
        <dbReference type="RuleBase" id="RU000437"/>
    </source>
</evidence>
<comment type="similarity">
    <text evidence="1 14 18">Belongs to the NAD-dependent glycerol-3-phosphate dehydrogenase family.</text>
</comment>
<dbReference type="InterPro" id="IPR008927">
    <property type="entry name" value="6-PGluconate_DH-like_C_sf"/>
</dbReference>
<protein>
    <recommendedName>
        <fullName evidence="12 14">Glycerol-3-phosphate dehydrogenase [NAD(P)+]</fullName>
        <ecNumber evidence="11 14">1.1.1.94</ecNumber>
    </recommendedName>
    <alternativeName>
        <fullName evidence="14">NAD(P)(+)-dependent glycerol-3-phosphate dehydrogenase</fullName>
    </alternativeName>
    <alternativeName>
        <fullName evidence="13 14">NAD(P)H-dependent dihydroxyacetone-phosphate reductase</fullName>
    </alternativeName>
</protein>
<dbReference type="GO" id="GO:0046167">
    <property type="term" value="P:glycerol-3-phosphate biosynthetic process"/>
    <property type="evidence" value="ECO:0007669"/>
    <property type="project" value="UniProtKB-UniRule"/>
</dbReference>
<dbReference type="GO" id="GO:0046168">
    <property type="term" value="P:glycerol-3-phosphate catabolic process"/>
    <property type="evidence" value="ECO:0007669"/>
    <property type="project" value="InterPro"/>
</dbReference>
<feature type="binding site" evidence="14">
    <location>
        <position position="306"/>
    </location>
    <ligand>
        <name>NADPH</name>
        <dbReference type="ChEBI" id="CHEBI:57783"/>
    </ligand>
</feature>
<comment type="subcellular location">
    <subcellularLocation>
        <location evidence="14">Cytoplasm</location>
    </subcellularLocation>
</comment>
<evidence type="ECO:0000256" key="10">
    <source>
        <dbReference type="ARBA" id="ARBA00052716"/>
    </source>
</evidence>
<feature type="binding site" evidence="14">
    <location>
        <position position="304"/>
    </location>
    <ligand>
        <name>NADPH</name>
        <dbReference type="ChEBI" id="CHEBI:57783"/>
    </ligand>
</feature>
<evidence type="ECO:0000259" key="19">
    <source>
        <dbReference type="Pfam" id="PF01210"/>
    </source>
</evidence>
<evidence type="ECO:0000256" key="11">
    <source>
        <dbReference type="ARBA" id="ARBA00066687"/>
    </source>
</evidence>
<evidence type="ECO:0000256" key="16">
    <source>
        <dbReference type="PIRSR" id="PIRSR000114-2"/>
    </source>
</evidence>
<dbReference type="EC" id="1.1.1.94" evidence="11 14"/>
<keyword evidence="8 14" id="KW-0594">Phospholipid biosynthesis</keyword>
<name>A0A1H2S7K2_9RHOB</name>
<keyword evidence="22" id="KW-1185">Reference proteome</keyword>
<feature type="binding site" evidence="14">
    <location>
        <position position="50"/>
    </location>
    <ligand>
        <name>NADPH</name>
        <dbReference type="ChEBI" id="CHEBI:57783"/>
    </ligand>
</feature>
<dbReference type="InterPro" id="IPR006109">
    <property type="entry name" value="G3P_DH_NAD-dep_C"/>
</dbReference>
<evidence type="ECO:0000256" key="1">
    <source>
        <dbReference type="ARBA" id="ARBA00011009"/>
    </source>
</evidence>
<feature type="binding site" evidence="14">
    <location>
        <position position="155"/>
    </location>
    <ligand>
        <name>NADPH</name>
        <dbReference type="ChEBI" id="CHEBI:57783"/>
    </ligand>
</feature>
<dbReference type="InterPro" id="IPR006168">
    <property type="entry name" value="G3P_DH_NAD-dep"/>
</dbReference>
<evidence type="ECO:0000256" key="7">
    <source>
        <dbReference type="ARBA" id="ARBA00023098"/>
    </source>
</evidence>
<dbReference type="PIRSF" id="PIRSF000114">
    <property type="entry name" value="Glycerol-3-P_dh"/>
    <property type="match status" value="1"/>
</dbReference>
<feature type="binding site" evidence="14">
    <location>
        <position position="216"/>
    </location>
    <ligand>
        <name>sn-glycerol 3-phosphate</name>
        <dbReference type="ChEBI" id="CHEBI:57597"/>
    </ligand>
</feature>
<dbReference type="HAMAP" id="MF_00394">
    <property type="entry name" value="NAD_Glyc3P_dehydrog"/>
    <property type="match status" value="1"/>
</dbReference>
<dbReference type="SUPFAM" id="SSF48179">
    <property type="entry name" value="6-phosphogluconate dehydrogenase C-terminal domain-like"/>
    <property type="match status" value="1"/>
</dbReference>
<dbReference type="PANTHER" id="PTHR11728">
    <property type="entry name" value="GLYCEROL-3-PHOSPHATE DEHYDROGENASE"/>
    <property type="match status" value="1"/>
</dbReference>
<dbReference type="NCBIfam" id="NF000942">
    <property type="entry name" value="PRK00094.1-4"/>
    <property type="match status" value="1"/>
</dbReference>
<dbReference type="NCBIfam" id="NF000940">
    <property type="entry name" value="PRK00094.1-2"/>
    <property type="match status" value="1"/>
</dbReference>
<comment type="catalytic activity">
    <reaction evidence="14">
        <text>sn-glycerol 3-phosphate + NAD(+) = dihydroxyacetone phosphate + NADH + H(+)</text>
        <dbReference type="Rhea" id="RHEA:11092"/>
        <dbReference type="ChEBI" id="CHEBI:15378"/>
        <dbReference type="ChEBI" id="CHEBI:57540"/>
        <dbReference type="ChEBI" id="CHEBI:57597"/>
        <dbReference type="ChEBI" id="CHEBI:57642"/>
        <dbReference type="ChEBI" id="CHEBI:57945"/>
        <dbReference type="EC" id="1.1.1.94"/>
    </reaction>
</comment>
<evidence type="ECO:0000313" key="21">
    <source>
        <dbReference type="EMBL" id="SDW26939.1"/>
    </source>
</evidence>
<evidence type="ECO:0000256" key="17">
    <source>
        <dbReference type="PIRSR" id="PIRSR000114-3"/>
    </source>
</evidence>
<keyword evidence="6 14" id="KW-0520">NAD</keyword>
<evidence type="ECO:0000259" key="20">
    <source>
        <dbReference type="Pfam" id="PF07479"/>
    </source>
</evidence>
<dbReference type="UniPathway" id="UPA00940"/>
<evidence type="ECO:0000256" key="5">
    <source>
        <dbReference type="ARBA" id="ARBA00023002"/>
    </source>
</evidence>
<keyword evidence="4 14" id="KW-0521">NADP</keyword>
<dbReference type="EMBL" id="FNMZ01000001">
    <property type="protein sequence ID" value="SDW26939.1"/>
    <property type="molecule type" value="Genomic_DNA"/>
</dbReference>
<keyword evidence="2 14" id="KW-0444">Lipid biosynthesis</keyword>
<dbReference type="PRINTS" id="PR00077">
    <property type="entry name" value="GPDHDRGNASE"/>
</dbReference>
<evidence type="ECO:0000256" key="3">
    <source>
        <dbReference type="ARBA" id="ARBA00022741"/>
    </source>
</evidence>
<feature type="binding site" evidence="14">
    <location>
        <position position="66"/>
    </location>
    <ligand>
        <name>NADPH</name>
        <dbReference type="ChEBI" id="CHEBI:57783"/>
    </ligand>
</feature>
<dbReference type="SUPFAM" id="SSF51735">
    <property type="entry name" value="NAD(P)-binding Rossmann-fold domains"/>
    <property type="match status" value="1"/>
</dbReference>
<keyword evidence="14" id="KW-0963">Cytoplasm</keyword>
<evidence type="ECO:0000256" key="9">
    <source>
        <dbReference type="ARBA" id="ARBA00023264"/>
    </source>
</evidence>
<feature type="binding site" evidence="14">
    <location>
        <position position="280"/>
    </location>
    <ligand>
        <name>NADPH</name>
        <dbReference type="ChEBI" id="CHEBI:57783"/>
    </ligand>
</feature>
<evidence type="ECO:0000256" key="15">
    <source>
        <dbReference type="PIRSR" id="PIRSR000114-1"/>
    </source>
</evidence>
<reference evidence="21 22" key="1">
    <citation type="submission" date="2016-10" db="EMBL/GenBank/DDBJ databases">
        <authorList>
            <person name="de Groot N.N."/>
        </authorList>
    </citation>
    <scope>NUCLEOTIDE SEQUENCE [LARGE SCALE GENOMIC DNA]</scope>
    <source>
        <strain evidence="21 22">DSM 17890</strain>
    </source>
</reference>
<dbReference type="PANTHER" id="PTHR11728:SF1">
    <property type="entry name" value="GLYCEROL-3-PHOSPHATE DEHYDROGENASE [NAD(+)] 2, CHLOROPLASTIC"/>
    <property type="match status" value="1"/>
</dbReference>
<sequence>MSAFDLGADDPAAPPPPIRRIAVIGAGAWGTALACVAAHARRGVTLWSRREDHAAALRADGRNLKYLPDVPLPDSIRVTSDLAAALENADAVLLVVPSSAIRETARAMAEILPRTTPVILCAKGIEPGSGLLMSDVASEELKGNPMGALSGPNFAAEAALGHPTACTIASDDGVDKFEIAPERTVAARLAVAMGTESFRPYVSDDLPGVEVGGALKNVIAIACGIATGAGFGANTRAALITRGLDEMKRLAEPLGGRRETVTGLAGIGDLTLTCSSEKSRNMSFGLQLGAGIARDKVFDGKPVVVEGERNALSVTDLARKHDVHLPICEAVRGILHDGHDVSDAFAMLWGRPLEGEPRALVELELGHPAERRTAFHFKEMLS</sequence>
<accession>A0A1H2S7K2</accession>
<evidence type="ECO:0000256" key="2">
    <source>
        <dbReference type="ARBA" id="ARBA00022516"/>
    </source>
</evidence>
<feature type="binding site" evidence="14">
    <location>
        <position position="29"/>
    </location>
    <ligand>
        <name>NADPH</name>
        <dbReference type="ChEBI" id="CHEBI:57783"/>
    </ligand>
</feature>
<feature type="binding site" evidence="14">
    <location>
        <position position="269"/>
    </location>
    <ligand>
        <name>sn-glycerol 3-phosphate</name>
        <dbReference type="ChEBI" id="CHEBI:57597"/>
    </ligand>
</feature>
<evidence type="ECO:0000313" key="22">
    <source>
        <dbReference type="Proteomes" id="UP000199118"/>
    </source>
</evidence>
<evidence type="ECO:0000256" key="8">
    <source>
        <dbReference type="ARBA" id="ARBA00023209"/>
    </source>
</evidence>
<keyword evidence="7 14" id="KW-0443">Lipid metabolism</keyword>
<dbReference type="InterPro" id="IPR013328">
    <property type="entry name" value="6PGD_dom2"/>
</dbReference>
<feature type="binding site" evidence="16">
    <location>
        <begin position="280"/>
        <end position="281"/>
    </location>
    <ligand>
        <name>substrate</name>
    </ligand>
</feature>
<feature type="binding site" evidence="14">
    <location>
        <position position="279"/>
    </location>
    <ligand>
        <name>sn-glycerol 3-phosphate</name>
        <dbReference type="ChEBI" id="CHEBI:57597"/>
    </ligand>
</feature>
<feature type="binding site" evidence="17">
    <location>
        <begin position="25"/>
        <end position="30"/>
    </location>
    <ligand>
        <name>NAD(+)</name>
        <dbReference type="ChEBI" id="CHEBI:57540"/>
    </ligand>
</feature>
<dbReference type="InterPro" id="IPR036291">
    <property type="entry name" value="NAD(P)-bd_dom_sf"/>
</dbReference>
<dbReference type="Gene3D" id="1.10.1040.10">
    <property type="entry name" value="N-(1-d-carboxylethyl)-l-norvaline Dehydrogenase, domain 2"/>
    <property type="match status" value="1"/>
</dbReference>
<feature type="binding site" evidence="14">
    <location>
        <position position="280"/>
    </location>
    <ligand>
        <name>sn-glycerol 3-phosphate</name>
        <dbReference type="ChEBI" id="CHEBI:57597"/>
    </ligand>
</feature>
<keyword evidence="9 14" id="KW-1208">Phospholipid metabolism</keyword>
<dbReference type="GO" id="GO:0005829">
    <property type="term" value="C:cytosol"/>
    <property type="evidence" value="ECO:0007669"/>
    <property type="project" value="TreeGrafter"/>
</dbReference>
<dbReference type="OrthoDB" id="9812273at2"/>
<evidence type="ECO:0000256" key="4">
    <source>
        <dbReference type="ARBA" id="ARBA00022857"/>
    </source>
</evidence>
<evidence type="ECO:0000256" key="14">
    <source>
        <dbReference type="HAMAP-Rule" id="MF_00394"/>
    </source>
</evidence>
<keyword evidence="3 14" id="KW-0547">Nucleotide-binding</keyword>
<feature type="binding site" evidence="16">
    <location>
        <position position="123"/>
    </location>
    <ligand>
        <name>substrate</name>
    </ligand>
</feature>
<dbReference type="STRING" id="356660.SAMN05444336_101555"/>
<feature type="domain" description="Glycerol-3-phosphate dehydrogenase NAD-dependent C-terminal" evidence="20">
    <location>
        <begin position="205"/>
        <end position="345"/>
    </location>
</feature>
<dbReference type="GO" id="GO:0006650">
    <property type="term" value="P:glycerophospholipid metabolic process"/>
    <property type="evidence" value="ECO:0007669"/>
    <property type="project" value="UniProtKB-UniRule"/>
</dbReference>
<comment type="caution">
    <text evidence="14">Lacks conserved residue(s) required for the propagation of feature annotation.</text>
</comment>
<evidence type="ECO:0000256" key="6">
    <source>
        <dbReference type="ARBA" id="ARBA00023027"/>
    </source>
</evidence>
<feature type="domain" description="Glycerol-3-phosphate dehydrogenase NAD-dependent N-terminal" evidence="19">
    <location>
        <begin position="21"/>
        <end position="172"/>
    </location>
</feature>
<evidence type="ECO:0000256" key="12">
    <source>
        <dbReference type="ARBA" id="ARBA00069372"/>
    </source>
</evidence>
<dbReference type="GO" id="GO:0141152">
    <property type="term" value="F:glycerol-3-phosphate dehydrogenase (NAD+) activity"/>
    <property type="evidence" value="ECO:0007669"/>
    <property type="project" value="RHEA"/>
</dbReference>
<dbReference type="InterPro" id="IPR011128">
    <property type="entry name" value="G3P_DH_NAD-dep_N"/>
</dbReference>
<dbReference type="FunFam" id="1.10.1040.10:FF:000001">
    <property type="entry name" value="Glycerol-3-phosphate dehydrogenase [NAD(P)+]"/>
    <property type="match status" value="1"/>
</dbReference>
<gene>
    <name evidence="14" type="primary">gpsA</name>
    <name evidence="21" type="ORF">SAMN05444336_101555</name>
</gene>
<feature type="binding site" evidence="14">
    <location>
        <position position="123"/>
    </location>
    <ligand>
        <name>NADPH</name>
        <dbReference type="ChEBI" id="CHEBI:57783"/>
    </ligand>
</feature>
<feature type="active site" description="Proton acceptor" evidence="14 15">
    <location>
        <position position="216"/>
    </location>
</feature>
<feature type="binding site" evidence="14">
    <location>
        <position position="49"/>
    </location>
    <ligand>
        <name>NADPH</name>
        <dbReference type="ChEBI" id="CHEBI:57783"/>
    </ligand>
</feature>
<dbReference type="Pfam" id="PF01210">
    <property type="entry name" value="NAD_Gly3P_dh_N"/>
    <property type="match status" value="1"/>
</dbReference>
<proteinExistence type="inferred from homology"/>
<feature type="binding site" evidence="14">
    <location>
        <position position="123"/>
    </location>
    <ligand>
        <name>sn-glycerol 3-phosphate</name>
        <dbReference type="ChEBI" id="CHEBI:57597"/>
    </ligand>
</feature>
<feature type="binding site" evidence="17">
    <location>
        <position position="155"/>
    </location>
    <ligand>
        <name>NAD(+)</name>
        <dbReference type="ChEBI" id="CHEBI:57540"/>
    </ligand>
</feature>
<dbReference type="Proteomes" id="UP000199118">
    <property type="component" value="Unassembled WGS sequence"/>
</dbReference>
<evidence type="ECO:0000256" key="13">
    <source>
        <dbReference type="ARBA" id="ARBA00080511"/>
    </source>
</evidence>
<dbReference type="GO" id="GO:0005975">
    <property type="term" value="P:carbohydrate metabolic process"/>
    <property type="evidence" value="ECO:0007669"/>
    <property type="project" value="InterPro"/>
</dbReference>
<dbReference type="GO" id="GO:0051287">
    <property type="term" value="F:NAD binding"/>
    <property type="evidence" value="ECO:0007669"/>
    <property type="project" value="InterPro"/>
</dbReference>
<dbReference type="AlphaFoldDB" id="A0A1H2S7K2"/>
<dbReference type="Gene3D" id="3.40.50.720">
    <property type="entry name" value="NAD(P)-binding Rossmann-like Domain"/>
    <property type="match status" value="1"/>
</dbReference>